<reference evidence="2 3" key="1">
    <citation type="submission" date="2017-10" db="EMBL/GenBank/DDBJ databases">
        <title>FDA dAtabase for Regulatory Grade micrObial Sequences (FDA-ARGOS): Supporting development and validation of Infectious Disease Dx tests.</title>
        <authorList>
            <person name="Campos J."/>
            <person name="Goldberg B."/>
            <person name="Tallon L.J."/>
            <person name="Sadzewicz L."/>
            <person name="Sengamalay N."/>
            <person name="Ott S."/>
            <person name="Godinez A."/>
            <person name="Nagaraj S."/>
            <person name="Vyas G."/>
            <person name="Aluvathingal J."/>
            <person name="Nadendla S."/>
            <person name="Geyer C."/>
            <person name="Nandy P."/>
            <person name="Hobson J."/>
            <person name="Sichtig H."/>
        </authorList>
    </citation>
    <scope>NUCLEOTIDE SEQUENCE [LARGE SCALE GENOMIC DNA]</scope>
    <source>
        <strain evidence="2 3">FDAARGOS_185</strain>
    </source>
</reference>
<organism evidence="2 3">
    <name type="scientific">Enterococcus avium</name>
    <name type="common">Streptococcus avium</name>
    <dbReference type="NCBI Taxonomy" id="33945"/>
    <lineage>
        <taxon>Bacteria</taxon>
        <taxon>Bacillati</taxon>
        <taxon>Bacillota</taxon>
        <taxon>Bacilli</taxon>
        <taxon>Lactobacillales</taxon>
        <taxon>Enterococcaceae</taxon>
        <taxon>Enterococcus</taxon>
    </lineage>
</organism>
<gene>
    <name evidence="2" type="ORF">AUF17_12570</name>
</gene>
<dbReference type="EMBL" id="PDXQ01000001">
    <property type="protein sequence ID" value="TRZ34879.1"/>
    <property type="molecule type" value="Genomic_DNA"/>
</dbReference>
<evidence type="ECO:0000313" key="3">
    <source>
        <dbReference type="Proteomes" id="UP000316316"/>
    </source>
</evidence>
<evidence type="ECO:0000256" key="1">
    <source>
        <dbReference type="SAM" id="MobiDB-lite"/>
    </source>
</evidence>
<dbReference type="Proteomes" id="UP000316316">
    <property type="component" value="Unassembled WGS sequence"/>
</dbReference>
<proteinExistence type="predicted"/>
<comment type="caution">
    <text evidence="2">The sequence shown here is derived from an EMBL/GenBank/DDBJ whole genome shotgun (WGS) entry which is preliminary data.</text>
</comment>
<evidence type="ECO:0000313" key="2">
    <source>
        <dbReference type="EMBL" id="TRZ34879.1"/>
    </source>
</evidence>
<dbReference type="AlphaFoldDB" id="A0A553SD15"/>
<feature type="compositionally biased region" description="Polar residues" evidence="1">
    <location>
        <begin position="44"/>
        <end position="54"/>
    </location>
</feature>
<feature type="compositionally biased region" description="Polar residues" evidence="1">
    <location>
        <begin position="72"/>
        <end position="82"/>
    </location>
</feature>
<feature type="compositionally biased region" description="Polar residues" evidence="1">
    <location>
        <begin position="9"/>
        <end position="37"/>
    </location>
</feature>
<feature type="region of interest" description="Disordered" evidence="1">
    <location>
        <begin position="1"/>
        <end position="82"/>
    </location>
</feature>
<accession>A0A553SD15</accession>
<protein>
    <submittedName>
        <fullName evidence="2">Uncharacterized protein</fullName>
    </submittedName>
</protein>
<sequence>MLSLAGCSTKASKSDNASTMSSNASQTASEVTTTSKTNLKDSNSENTLDTSVNVLDSEESTFETHSLSSSSNQEPTNNSENYYQQIKDAWQKEKDYVEAIEDPKLKQSVQTPSAAANAMASKLEMENPADSKIIESSLQKVLAGQ</sequence>
<name>A0A553SD15_ENTAV</name>